<keyword evidence="1" id="KW-0812">Transmembrane</keyword>
<comment type="caution">
    <text evidence="2">The sequence shown here is derived from an EMBL/GenBank/DDBJ whole genome shotgun (WGS) entry which is preliminary data.</text>
</comment>
<dbReference type="Proteomes" id="UP001501294">
    <property type="component" value="Unassembled WGS sequence"/>
</dbReference>
<proteinExistence type="predicted"/>
<accession>A0ABP8HT41</accession>
<dbReference type="RefSeq" id="WP_223577373.1">
    <property type="nucleotide sequence ID" value="NZ_BAABFU010000001.1"/>
</dbReference>
<feature type="transmembrane region" description="Helical" evidence="1">
    <location>
        <begin position="54"/>
        <end position="74"/>
    </location>
</feature>
<name>A0ABP8HT41_9GAMM</name>
<keyword evidence="1" id="KW-1133">Transmembrane helix</keyword>
<evidence type="ECO:0000256" key="1">
    <source>
        <dbReference type="SAM" id="Phobius"/>
    </source>
</evidence>
<protein>
    <recommendedName>
        <fullName evidence="4">DUF3278 domain-containing protein</fullName>
    </recommendedName>
</protein>
<dbReference type="EMBL" id="BAABFU010000001">
    <property type="protein sequence ID" value="GAA4343952.1"/>
    <property type="molecule type" value="Genomic_DNA"/>
</dbReference>
<feature type="transmembrane region" description="Helical" evidence="1">
    <location>
        <begin position="118"/>
        <end position="139"/>
    </location>
</feature>
<evidence type="ECO:0008006" key="4">
    <source>
        <dbReference type="Google" id="ProtNLM"/>
    </source>
</evidence>
<feature type="transmembrane region" description="Helical" evidence="1">
    <location>
        <begin position="29"/>
        <end position="48"/>
    </location>
</feature>
<gene>
    <name evidence="2" type="ORF">GCM10023150_02910</name>
</gene>
<reference evidence="3" key="1">
    <citation type="journal article" date="2019" name="Int. J. Syst. Evol. Microbiol.">
        <title>The Global Catalogue of Microorganisms (GCM) 10K type strain sequencing project: providing services to taxonomists for standard genome sequencing and annotation.</title>
        <authorList>
            <consortium name="The Broad Institute Genomics Platform"/>
            <consortium name="The Broad Institute Genome Sequencing Center for Infectious Disease"/>
            <person name="Wu L."/>
            <person name="Ma J."/>
        </authorList>
    </citation>
    <scope>NUCLEOTIDE SEQUENCE [LARGE SCALE GENOMIC DNA]</scope>
    <source>
        <strain evidence="3">JCM 17727</strain>
    </source>
</reference>
<sequence length="144" mass="16461">MTNSEQQLLEEKNYLWEHFKFNAEQRLKAFNFFVTLSMFANGGAFAAFEKNVHPLVLLLIGGLICILALCFAVLDMRSQALLRLTVPGLIQCEEKFSETSRLFALDEANLSRYLRYTFIFRALFALQGLFGLAIIGYSIHQIIN</sequence>
<keyword evidence="3" id="KW-1185">Reference proteome</keyword>
<evidence type="ECO:0000313" key="3">
    <source>
        <dbReference type="Proteomes" id="UP001501294"/>
    </source>
</evidence>
<keyword evidence="1" id="KW-0472">Membrane</keyword>
<organism evidence="2 3">
    <name type="scientific">Kangiella taiwanensis</name>
    <dbReference type="NCBI Taxonomy" id="1079179"/>
    <lineage>
        <taxon>Bacteria</taxon>
        <taxon>Pseudomonadati</taxon>
        <taxon>Pseudomonadota</taxon>
        <taxon>Gammaproteobacteria</taxon>
        <taxon>Kangiellales</taxon>
        <taxon>Kangiellaceae</taxon>
        <taxon>Kangiella</taxon>
    </lineage>
</organism>
<evidence type="ECO:0000313" key="2">
    <source>
        <dbReference type="EMBL" id="GAA4343952.1"/>
    </source>
</evidence>